<accession>A0A149R350</accession>
<sequence length="110" mass="12623">MMHPFYDNKINLEGIKYLFELLSAYQMGTVSLPVLADKLDTARSGLIFPEKEWLDTYCKFWGAIEECNALALDAGQTSVLPEHQQFLDDTVIKLQRFFSNTFPVQNQSKV</sequence>
<evidence type="ECO:0000313" key="1">
    <source>
        <dbReference type="EMBL" id="KXV04000.1"/>
    </source>
</evidence>
<gene>
    <name evidence="1" type="ORF">AD928_00095</name>
</gene>
<comment type="caution">
    <text evidence="1">The sequence shown here is derived from an EMBL/GenBank/DDBJ whole genome shotgun (WGS) entry which is preliminary data.</text>
</comment>
<name>A0A149R350_9PROT</name>
<dbReference type="AlphaFoldDB" id="A0A149R350"/>
<protein>
    <submittedName>
        <fullName evidence="1">Uncharacterized protein</fullName>
    </submittedName>
</protein>
<dbReference type="Proteomes" id="UP000075473">
    <property type="component" value="Unassembled WGS sequence"/>
</dbReference>
<organism evidence="1 2">
    <name type="scientific">Acetobacter cerevisiae</name>
    <dbReference type="NCBI Taxonomy" id="178900"/>
    <lineage>
        <taxon>Bacteria</taxon>
        <taxon>Pseudomonadati</taxon>
        <taxon>Pseudomonadota</taxon>
        <taxon>Alphaproteobacteria</taxon>
        <taxon>Acetobacterales</taxon>
        <taxon>Acetobacteraceae</taxon>
        <taxon>Acetobacter</taxon>
    </lineage>
</organism>
<proteinExistence type="predicted"/>
<dbReference type="PATRIC" id="fig|178900.5.peg.2997"/>
<dbReference type="RefSeq" id="WP_062247308.1">
    <property type="nucleotide sequence ID" value="NZ_LHZA01000016.1"/>
</dbReference>
<dbReference type="EMBL" id="LHZA01000016">
    <property type="protein sequence ID" value="KXV04000.1"/>
    <property type="molecule type" value="Genomic_DNA"/>
</dbReference>
<evidence type="ECO:0000313" key="2">
    <source>
        <dbReference type="Proteomes" id="UP000075473"/>
    </source>
</evidence>
<reference evidence="1 2" key="1">
    <citation type="submission" date="2015-06" db="EMBL/GenBank/DDBJ databases">
        <title>Improved classification and identification of acetic acid bacteria using matrix-assisted laser desorption/ionization time-of-flight mass spectrometry; Gluconobacter nephelii and Gluconobacter uchimurae are later heterotypic synonyms of Gluconobacter japonicus and Gluconobacter oxydans, respectively.</title>
        <authorList>
            <person name="Li L."/>
            <person name="Cleenwerck I."/>
            <person name="De Vuyst L."/>
            <person name="Vandamme P."/>
        </authorList>
    </citation>
    <scope>NUCLEOTIDE SEQUENCE [LARGE SCALE GENOMIC DNA]</scope>
    <source>
        <strain evidence="1 2">LMG 1625</strain>
    </source>
</reference>